<comment type="caution">
    <text evidence="2">The sequence shown here is derived from an EMBL/GenBank/DDBJ whole genome shotgun (WGS) entry which is preliminary data.</text>
</comment>
<evidence type="ECO:0000313" key="2">
    <source>
        <dbReference type="EMBL" id="RDH89272.1"/>
    </source>
</evidence>
<reference evidence="2 3" key="1">
    <citation type="journal article" date="2018" name="ISME J.">
        <title>Endosymbiont genomes yield clues of tubeworm success.</title>
        <authorList>
            <person name="Li Y."/>
            <person name="Liles M.R."/>
            <person name="Halanych K.M."/>
        </authorList>
    </citation>
    <scope>NUCLEOTIDE SEQUENCE [LARGE SCALE GENOMIC DNA]</scope>
    <source>
        <strain evidence="2">A1422</strain>
    </source>
</reference>
<proteinExistence type="predicted"/>
<evidence type="ECO:0000313" key="3">
    <source>
        <dbReference type="Proteomes" id="UP000255508"/>
    </source>
</evidence>
<organism evidence="2 3">
    <name type="scientific">endosymbiont of Lamellibrachia luymesi</name>
    <dbReference type="NCBI Taxonomy" id="2200907"/>
    <lineage>
        <taxon>Bacteria</taxon>
        <taxon>Pseudomonadati</taxon>
        <taxon>Pseudomonadota</taxon>
        <taxon>Gammaproteobacteria</taxon>
        <taxon>sulfur-oxidizing symbionts</taxon>
    </lineage>
</organism>
<feature type="coiled-coil region" evidence="1">
    <location>
        <begin position="132"/>
        <end position="166"/>
    </location>
</feature>
<dbReference type="Proteomes" id="UP000255508">
    <property type="component" value="Unassembled WGS sequence"/>
</dbReference>
<name>A0A370DWS6_9GAMM</name>
<evidence type="ECO:0000256" key="1">
    <source>
        <dbReference type="SAM" id="Coils"/>
    </source>
</evidence>
<gene>
    <name evidence="2" type="ORF">DIZ79_12470</name>
</gene>
<feature type="coiled-coil region" evidence="1">
    <location>
        <begin position="194"/>
        <end position="221"/>
    </location>
</feature>
<protein>
    <submittedName>
        <fullName evidence="2">Uncharacterized protein</fullName>
    </submittedName>
</protein>
<accession>A0A370DWS6</accession>
<keyword evidence="1" id="KW-0175">Coiled coil</keyword>
<dbReference type="AlphaFoldDB" id="A0A370DWS6"/>
<dbReference type="EMBL" id="QFXD01000223">
    <property type="protein sequence ID" value="RDH89272.1"/>
    <property type="molecule type" value="Genomic_DNA"/>
</dbReference>
<sequence>MLLEVSQIIRSGRAGVSTDDYRKIISHLTGIYAKGLAEEMKCPFIITSVDYADVIEAISQEYPAFDYREVMGQLLYYMSQLFRNRKGSWMMVYEHLLSLPESVDALALSNRKAFMEIQEWTEQGVDSLFQICRDYKEMIGQAEHDLAGLEQRIAVQKDEMATQKNRAVIAFDSLRKKRVLKAMLSQKARLIEELQSKQMILELVEDDIREFEEKLVELRRAYFIRLV</sequence>